<accession>A0A7X3KB46</accession>
<dbReference type="Gene3D" id="3.40.50.1820">
    <property type="entry name" value="alpha/beta hydrolase"/>
    <property type="match status" value="1"/>
</dbReference>
<protein>
    <submittedName>
        <fullName evidence="3">Alpha/beta fold hydrolase</fullName>
    </submittedName>
</protein>
<feature type="signal peptide" evidence="1">
    <location>
        <begin position="1"/>
        <end position="31"/>
    </location>
</feature>
<dbReference type="SUPFAM" id="SSF53474">
    <property type="entry name" value="alpha/beta-Hydrolases"/>
    <property type="match status" value="1"/>
</dbReference>
<dbReference type="PANTHER" id="PTHR43194">
    <property type="entry name" value="HYDROLASE ALPHA/BETA FOLD FAMILY"/>
    <property type="match status" value="1"/>
</dbReference>
<dbReference type="PANTHER" id="PTHR43194:SF2">
    <property type="entry name" value="PEROXISOMAL MEMBRANE PROTEIN LPX1"/>
    <property type="match status" value="1"/>
</dbReference>
<feature type="domain" description="AB hydrolase-1" evidence="2">
    <location>
        <begin position="73"/>
        <end position="332"/>
    </location>
</feature>
<dbReference type="InterPro" id="IPR000073">
    <property type="entry name" value="AB_hydrolase_1"/>
</dbReference>
<dbReference type="AlphaFoldDB" id="A0A7X3KB46"/>
<keyword evidence="4" id="KW-1185">Reference proteome</keyword>
<dbReference type="InterPro" id="IPR050228">
    <property type="entry name" value="Carboxylesterase_BioH"/>
</dbReference>
<comment type="caution">
    <text evidence="3">The sequence shown here is derived from an EMBL/GenBank/DDBJ whole genome shotgun (WGS) entry which is preliminary data.</text>
</comment>
<keyword evidence="1" id="KW-0732">Signal</keyword>
<sequence>MAVSHFSGDSMARPVLLSLVLASVSTGAVCAAMNDADREFARPHQMVDIGGRRLNLYCAGSGPVTVVFDAPSGDGGWTWHGVQPKVAARTRACVYDRAARGFSDPSPLPPTFGNAVSDLHALLGKAGIAPPYVLVGNSFGGAAVQLYAYRYPRDVKALVLVEAGHEDEEKRINAASQGKLKQFYDAQNRFIEQCAQAARKGFELESDLFAACTGGTGTAYGRELAAARLATVRQPAYWDDLVAGNKAGDASEAELRAARRSFSDLPLVVLVRGVSPYALPGKPQSALNKATEAENLAIQKDIAALSTRASLHVVAGASHIIQADKPQAVVDAVNEALDRAGY</sequence>
<organism evidence="3 4">
    <name type="scientific">Massilia cellulosiltytica</name>
    <dbReference type="NCBI Taxonomy" id="2683234"/>
    <lineage>
        <taxon>Bacteria</taxon>
        <taxon>Pseudomonadati</taxon>
        <taxon>Pseudomonadota</taxon>
        <taxon>Betaproteobacteria</taxon>
        <taxon>Burkholderiales</taxon>
        <taxon>Oxalobacteraceae</taxon>
        <taxon>Telluria group</taxon>
        <taxon>Massilia</taxon>
    </lineage>
</organism>
<name>A0A7X3KB46_9BURK</name>
<reference evidence="3 4" key="1">
    <citation type="submission" date="2019-12" db="EMBL/GenBank/DDBJ databases">
        <authorList>
            <person name="Li C."/>
            <person name="Zhao J."/>
        </authorList>
    </citation>
    <scope>NUCLEOTIDE SEQUENCE [LARGE SCALE GENOMIC DNA]</scope>
    <source>
        <strain evidence="3 4">NEAU-DD11</strain>
    </source>
</reference>
<evidence type="ECO:0000256" key="1">
    <source>
        <dbReference type="SAM" id="SignalP"/>
    </source>
</evidence>
<dbReference type="EMBL" id="WSES01000009">
    <property type="protein sequence ID" value="MVW63721.1"/>
    <property type="molecule type" value="Genomic_DNA"/>
</dbReference>
<proteinExistence type="predicted"/>
<evidence type="ECO:0000313" key="3">
    <source>
        <dbReference type="EMBL" id="MVW63721.1"/>
    </source>
</evidence>
<dbReference type="Pfam" id="PF12697">
    <property type="entry name" value="Abhydrolase_6"/>
    <property type="match status" value="1"/>
</dbReference>
<gene>
    <name evidence="3" type="ORF">GPY61_27715</name>
</gene>
<evidence type="ECO:0000259" key="2">
    <source>
        <dbReference type="Pfam" id="PF12697"/>
    </source>
</evidence>
<dbReference type="GO" id="GO:0016787">
    <property type="term" value="F:hydrolase activity"/>
    <property type="evidence" value="ECO:0007669"/>
    <property type="project" value="UniProtKB-KW"/>
</dbReference>
<evidence type="ECO:0000313" key="4">
    <source>
        <dbReference type="Proteomes" id="UP000443353"/>
    </source>
</evidence>
<dbReference type="InterPro" id="IPR029058">
    <property type="entry name" value="AB_hydrolase_fold"/>
</dbReference>
<keyword evidence="3" id="KW-0378">Hydrolase</keyword>
<feature type="chain" id="PRO_5030792684" evidence="1">
    <location>
        <begin position="32"/>
        <end position="342"/>
    </location>
</feature>
<dbReference type="Proteomes" id="UP000443353">
    <property type="component" value="Unassembled WGS sequence"/>
</dbReference>